<keyword evidence="8" id="KW-1185">Reference proteome</keyword>
<dbReference type="InterPro" id="IPR044068">
    <property type="entry name" value="CB"/>
</dbReference>
<feature type="domain" description="Core-binding (CB)" evidence="6">
    <location>
        <begin position="55"/>
        <end position="134"/>
    </location>
</feature>
<evidence type="ECO:0000256" key="1">
    <source>
        <dbReference type="ARBA" id="ARBA00022908"/>
    </source>
</evidence>
<dbReference type="PANTHER" id="PTHR30349">
    <property type="entry name" value="PHAGE INTEGRASE-RELATED"/>
    <property type="match status" value="1"/>
</dbReference>
<dbReference type="InterPro" id="IPR010998">
    <property type="entry name" value="Integrase_recombinase_N"/>
</dbReference>
<evidence type="ECO:0000256" key="4">
    <source>
        <dbReference type="PROSITE-ProRule" id="PRU01248"/>
    </source>
</evidence>
<evidence type="ECO:0000259" key="6">
    <source>
        <dbReference type="PROSITE" id="PS51900"/>
    </source>
</evidence>
<dbReference type="InterPro" id="IPR002104">
    <property type="entry name" value="Integrase_catalytic"/>
</dbReference>
<keyword evidence="3" id="KW-0233">DNA recombination</keyword>
<evidence type="ECO:0000313" key="8">
    <source>
        <dbReference type="Proteomes" id="UP000027170"/>
    </source>
</evidence>
<evidence type="ECO:0000313" key="7">
    <source>
        <dbReference type="EMBL" id="KDN14017.1"/>
    </source>
</evidence>
<comment type="caution">
    <text evidence="7">The sequence shown here is derived from an EMBL/GenBank/DDBJ whole genome shotgun (WGS) entry which is preliminary data.</text>
</comment>
<proteinExistence type="predicted"/>
<keyword evidence="2 4" id="KW-0238">DNA-binding</keyword>
<dbReference type="PANTHER" id="PTHR30349:SF94">
    <property type="entry name" value="INTEGRASE_RECOMBINASE HI_1414-RELATED"/>
    <property type="match status" value="1"/>
</dbReference>
<name>A0A837B1W6_9NEIS</name>
<dbReference type="InterPro" id="IPR050090">
    <property type="entry name" value="Tyrosine_recombinase_XerCD"/>
</dbReference>
<sequence length="329" mass="37614">MATIVKRGDKYTARVRVKGNELSKTFASKTEAREWATQAEADINSRRLGLTPKNITVGDLIRRYMNEVTPQKRGSRNECIRLGLILKTELANILVSELLPMHVAQWRDDRLKQVQSSTVARELSTVSSVFNYALKEWSLINDNPARKITRPKSNKARTRRPTDDEIHRICLWCHYDDSTPPKLKKQRVALAFLFAIETAMRAGELCGLEWEDIDFNRRVAHLEMTKNGYSRDVPLSKAAIKLLHQLEQVNLPTVFDLDPDSLSTTFRRACRVCGISDLHFHDSRREALTRMSKKVNVMDLAKISGHRDIKILLNTYYAPDAANLADLLD</sequence>
<evidence type="ECO:0000256" key="3">
    <source>
        <dbReference type="ARBA" id="ARBA00023172"/>
    </source>
</evidence>
<dbReference type="SUPFAM" id="SSF56349">
    <property type="entry name" value="DNA breaking-rejoining enzymes"/>
    <property type="match status" value="1"/>
</dbReference>
<accession>A0A837B1W6</accession>
<dbReference type="AlphaFoldDB" id="A0A837B1W6"/>
<evidence type="ECO:0000259" key="5">
    <source>
        <dbReference type="PROSITE" id="PS51898"/>
    </source>
</evidence>
<dbReference type="EMBL" id="JFZV01000012">
    <property type="protein sequence ID" value="KDN14017.1"/>
    <property type="molecule type" value="Genomic_DNA"/>
</dbReference>
<dbReference type="Pfam" id="PF00589">
    <property type="entry name" value="Phage_integrase"/>
    <property type="match status" value="1"/>
</dbReference>
<dbReference type="InterPro" id="IPR013762">
    <property type="entry name" value="Integrase-like_cat_sf"/>
</dbReference>
<keyword evidence="1" id="KW-0229">DNA integration</keyword>
<dbReference type="RefSeq" id="WP_037491707.1">
    <property type="nucleotide sequence ID" value="NZ_JFZV01000012.1"/>
</dbReference>
<gene>
    <name evidence="7" type="ORF">SALWKB29_1919</name>
</gene>
<dbReference type="CDD" id="cd00796">
    <property type="entry name" value="INT_Rci_Hp1_C"/>
    <property type="match status" value="1"/>
</dbReference>
<organism evidence="7 8">
    <name type="scientific">Snodgrassella communis</name>
    <dbReference type="NCBI Taxonomy" id="2946699"/>
    <lineage>
        <taxon>Bacteria</taxon>
        <taxon>Pseudomonadati</taxon>
        <taxon>Pseudomonadota</taxon>
        <taxon>Betaproteobacteria</taxon>
        <taxon>Neisseriales</taxon>
        <taxon>Neisseriaceae</taxon>
        <taxon>Snodgrassella</taxon>
    </lineage>
</organism>
<dbReference type="Gene3D" id="1.10.150.130">
    <property type="match status" value="1"/>
</dbReference>
<dbReference type="PROSITE" id="PS51898">
    <property type="entry name" value="TYR_RECOMBINASE"/>
    <property type="match status" value="1"/>
</dbReference>
<evidence type="ECO:0000256" key="2">
    <source>
        <dbReference type="ARBA" id="ARBA00023125"/>
    </source>
</evidence>
<feature type="domain" description="Tyr recombinase" evidence="5">
    <location>
        <begin position="156"/>
        <end position="329"/>
    </location>
</feature>
<protein>
    <submittedName>
        <fullName evidence="7">Integrase/recombinase</fullName>
    </submittedName>
</protein>
<dbReference type="OrthoDB" id="662444at2"/>
<reference evidence="7 8" key="1">
    <citation type="submission" date="2014-03" db="EMBL/GenBank/DDBJ databases">
        <title>The genomes of two eusocial bee gut symbionts.</title>
        <authorList>
            <person name="Kwong W.K."/>
            <person name="Engel P."/>
            <person name="Koch H."/>
            <person name="Moran N.A."/>
        </authorList>
    </citation>
    <scope>NUCLEOTIDE SEQUENCE [LARGE SCALE GENOMIC DNA]</scope>
    <source>
        <strain evidence="8">wkB29</strain>
    </source>
</reference>
<dbReference type="Gene3D" id="1.10.443.10">
    <property type="entry name" value="Intergrase catalytic core"/>
    <property type="match status" value="1"/>
</dbReference>
<dbReference type="Proteomes" id="UP000027170">
    <property type="component" value="Unassembled WGS sequence"/>
</dbReference>
<dbReference type="GO" id="GO:0003677">
    <property type="term" value="F:DNA binding"/>
    <property type="evidence" value="ECO:0007669"/>
    <property type="project" value="UniProtKB-UniRule"/>
</dbReference>
<dbReference type="InterPro" id="IPR011010">
    <property type="entry name" value="DNA_brk_join_enz"/>
</dbReference>
<dbReference type="PROSITE" id="PS51900">
    <property type="entry name" value="CB"/>
    <property type="match status" value="1"/>
</dbReference>
<dbReference type="GO" id="GO:0006310">
    <property type="term" value="P:DNA recombination"/>
    <property type="evidence" value="ECO:0007669"/>
    <property type="project" value="UniProtKB-KW"/>
</dbReference>
<dbReference type="GO" id="GO:0015074">
    <property type="term" value="P:DNA integration"/>
    <property type="evidence" value="ECO:0007669"/>
    <property type="project" value="UniProtKB-KW"/>
</dbReference>